<reference evidence="2" key="1">
    <citation type="journal article" date="2020" name="Stud. Mycol.">
        <title>101 Dothideomycetes genomes: a test case for predicting lifestyles and emergence of pathogens.</title>
        <authorList>
            <person name="Haridas S."/>
            <person name="Albert R."/>
            <person name="Binder M."/>
            <person name="Bloem J."/>
            <person name="Labutti K."/>
            <person name="Salamov A."/>
            <person name="Andreopoulos B."/>
            <person name="Baker S."/>
            <person name="Barry K."/>
            <person name="Bills G."/>
            <person name="Bluhm B."/>
            <person name="Cannon C."/>
            <person name="Castanera R."/>
            <person name="Culley D."/>
            <person name="Daum C."/>
            <person name="Ezra D."/>
            <person name="Gonzalez J."/>
            <person name="Henrissat B."/>
            <person name="Kuo A."/>
            <person name="Liang C."/>
            <person name="Lipzen A."/>
            <person name="Lutzoni F."/>
            <person name="Magnuson J."/>
            <person name="Mondo S."/>
            <person name="Nolan M."/>
            <person name="Ohm R."/>
            <person name="Pangilinan J."/>
            <person name="Park H.-J."/>
            <person name="Ramirez L."/>
            <person name="Alfaro M."/>
            <person name="Sun H."/>
            <person name="Tritt A."/>
            <person name="Yoshinaga Y."/>
            <person name="Zwiers L.-H."/>
            <person name="Turgeon B."/>
            <person name="Goodwin S."/>
            <person name="Spatafora J."/>
            <person name="Crous P."/>
            <person name="Grigoriev I."/>
        </authorList>
    </citation>
    <scope>NUCLEOTIDE SEQUENCE</scope>
    <source>
        <strain evidence="2">CBS 122367</strain>
    </source>
</reference>
<dbReference type="AlphaFoldDB" id="A0A6G1II30"/>
<dbReference type="Proteomes" id="UP000799291">
    <property type="component" value="Unassembled WGS sequence"/>
</dbReference>
<organism evidence="2 3">
    <name type="scientific">Lentithecium fluviatile CBS 122367</name>
    <dbReference type="NCBI Taxonomy" id="1168545"/>
    <lineage>
        <taxon>Eukaryota</taxon>
        <taxon>Fungi</taxon>
        <taxon>Dikarya</taxon>
        <taxon>Ascomycota</taxon>
        <taxon>Pezizomycotina</taxon>
        <taxon>Dothideomycetes</taxon>
        <taxon>Pleosporomycetidae</taxon>
        <taxon>Pleosporales</taxon>
        <taxon>Massarineae</taxon>
        <taxon>Lentitheciaceae</taxon>
        <taxon>Lentithecium</taxon>
    </lineage>
</organism>
<sequence length="142" mass="15220">MCAGGVTLWVSEGSWSGKRRAGTIVETRRRLTQWLSIRNAGIAQTTLSKSKSSVTFAQAPASRYPLLQHHPTRRVQSPSQPKYTVSAPFHHRTATTVASAPPLPSRATDKRTDGDSDKPSHPSNSSSTPLCPTGGETPATLT</sequence>
<evidence type="ECO:0000313" key="2">
    <source>
        <dbReference type="EMBL" id="KAF2677894.1"/>
    </source>
</evidence>
<name>A0A6G1II30_9PLEO</name>
<dbReference type="EMBL" id="MU005617">
    <property type="protein sequence ID" value="KAF2677894.1"/>
    <property type="molecule type" value="Genomic_DNA"/>
</dbReference>
<keyword evidence="3" id="KW-1185">Reference proteome</keyword>
<feature type="compositionally biased region" description="Basic and acidic residues" evidence="1">
    <location>
        <begin position="107"/>
        <end position="120"/>
    </location>
</feature>
<evidence type="ECO:0000256" key="1">
    <source>
        <dbReference type="SAM" id="MobiDB-lite"/>
    </source>
</evidence>
<gene>
    <name evidence="2" type="ORF">K458DRAFT_145461</name>
</gene>
<proteinExistence type="predicted"/>
<feature type="region of interest" description="Disordered" evidence="1">
    <location>
        <begin position="62"/>
        <end position="142"/>
    </location>
</feature>
<evidence type="ECO:0000313" key="3">
    <source>
        <dbReference type="Proteomes" id="UP000799291"/>
    </source>
</evidence>
<protein>
    <submittedName>
        <fullName evidence="2">Uncharacterized protein</fullName>
    </submittedName>
</protein>
<feature type="compositionally biased region" description="Polar residues" evidence="1">
    <location>
        <begin position="74"/>
        <end position="83"/>
    </location>
</feature>
<accession>A0A6G1II30</accession>